<name>A0A7J4JJX0_9ARCH</name>
<organism evidence="1 3">
    <name type="scientific">Candidatus Iainarchaeum sp</name>
    <dbReference type="NCBI Taxonomy" id="3101447"/>
    <lineage>
        <taxon>Archaea</taxon>
        <taxon>Candidatus Iainarchaeota</taxon>
        <taxon>Candidatus Iainarchaeia</taxon>
        <taxon>Candidatus Iainarchaeales</taxon>
        <taxon>Candidatus Iainarchaeaceae</taxon>
        <taxon>Candidatus Iainarchaeum</taxon>
    </lineage>
</organism>
<comment type="caution">
    <text evidence="1">The sequence shown here is derived from an EMBL/GenBank/DDBJ whole genome shotgun (WGS) entry which is preliminary data.</text>
</comment>
<gene>
    <name evidence="1" type="ORF">HA252_05845</name>
    <name evidence="2" type="ORF">J4203_04235</name>
</gene>
<accession>A0A7J4JJX0</accession>
<evidence type="ECO:0000313" key="1">
    <source>
        <dbReference type="EMBL" id="HIH16899.1"/>
    </source>
</evidence>
<reference evidence="1" key="1">
    <citation type="journal article" date="2020" name="bioRxiv">
        <title>A rank-normalized archaeal taxonomy based on genome phylogeny resolves widespread incomplete and uneven classifications.</title>
        <authorList>
            <person name="Rinke C."/>
            <person name="Chuvochina M."/>
            <person name="Mussig A.J."/>
            <person name="Chaumeil P.-A."/>
            <person name="Waite D.W."/>
            <person name="Whitman W.B."/>
            <person name="Parks D.H."/>
            <person name="Hugenholtz P."/>
        </authorList>
    </citation>
    <scope>NUCLEOTIDE SEQUENCE</scope>
    <source>
        <strain evidence="1">UBA10219</strain>
    </source>
</reference>
<protein>
    <submittedName>
        <fullName evidence="1">Uncharacterized protein</fullName>
    </submittedName>
</protein>
<dbReference type="Proteomes" id="UP000564964">
    <property type="component" value="Unassembled WGS sequence"/>
</dbReference>
<dbReference type="AlphaFoldDB" id="A0A7J4JJX0"/>
<reference evidence="2" key="3">
    <citation type="submission" date="2021-05" db="EMBL/GenBank/DDBJ databases">
        <title>Protein family content uncovers lineage relationships and bacterial pathway maintenance mechanisms in DPANN archaea.</title>
        <authorList>
            <person name="Castelle C.J."/>
            <person name="Meheust R."/>
            <person name="Jaffe A.L."/>
            <person name="Seitz K."/>
            <person name="Gong X."/>
            <person name="Baker B.J."/>
            <person name="Banfield J.F."/>
        </authorList>
    </citation>
    <scope>NUCLEOTIDE SEQUENCE</scope>
    <source>
        <strain evidence="2">RIFCSPLOWO2_01_FULL_58_19</strain>
    </source>
</reference>
<reference evidence="2" key="2">
    <citation type="submission" date="2021-03" db="EMBL/GenBank/DDBJ databases">
        <authorList>
            <person name="Jaffe A."/>
        </authorList>
    </citation>
    <scope>NUCLEOTIDE SEQUENCE</scope>
    <source>
        <strain evidence="2">RIFCSPLOWO2_01_FULL_58_19</strain>
    </source>
</reference>
<proteinExistence type="predicted"/>
<dbReference type="EMBL" id="JAGVWE010000004">
    <property type="protein sequence ID" value="MBS3063056.1"/>
    <property type="molecule type" value="Genomic_DNA"/>
</dbReference>
<dbReference type="Proteomes" id="UP000678237">
    <property type="component" value="Unassembled WGS sequence"/>
</dbReference>
<evidence type="ECO:0000313" key="3">
    <source>
        <dbReference type="Proteomes" id="UP000564964"/>
    </source>
</evidence>
<evidence type="ECO:0000313" key="2">
    <source>
        <dbReference type="EMBL" id="MBS3063056.1"/>
    </source>
</evidence>
<dbReference type="EMBL" id="DUGH01000139">
    <property type="protein sequence ID" value="HIH16899.1"/>
    <property type="molecule type" value="Genomic_DNA"/>
</dbReference>
<sequence length="84" mass="9320">MSSPIKKFQVGGVSAAVWENESQTPEGSPYQTVSLQKRFKDKNDEWKSSNSFRASDLPKAILALQKAYEFVALKEQGELAVVEA</sequence>